<dbReference type="Gene3D" id="2.30.110.10">
    <property type="entry name" value="Electron Transport, Fmn-binding Protein, Chain A"/>
    <property type="match status" value="1"/>
</dbReference>
<dbReference type="PANTHER" id="PTHR35802">
    <property type="entry name" value="PROTEASE SYNTHASE AND SPORULATION PROTEIN PAI 2"/>
    <property type="match status" value="1"/>
</dbReference>
<proteinExistence type="predicted"/>
<organism evidence="1 2">
    <name type="scientific">Aduncisulcus paluster</name>
    <dbReference type="NCBI Taxonomy" id="2918883"/>
    <lineage>
        <taxon>Eukaryota</taxon>
        <taxon>Metamonada</taxon>
        <taxon>Carpediemonas-like organisms</taxon>
        <taxon>Aduncisulcus</taxon>
    </lineage>
</organism>
<dbReference type="EMBL" id="BQXS01008276">
    <property type="protein sequence ID" value="GKT29304.1"/>
    <property type="molecule type" value="Genomic_DNA"/>
</dbReference>
<comment type="caution">
    <text evidence="1">The sequence shown here is derived from an EMBL/GenBank/DDBJ whole genome shotgun (WGS) entry which is preliminary data.</text>
</comment>
<accession>A0ABQ5K9S1</accession>
<dbReference type="Pfam" id="PF04299">
    <property type="entry name" value="FMN_bind_2"/>
    <property type="match status" value="1"/>
</dbReference>
<dbReference type="Proteomes" id="UP001057375">
    <property type="component" value="Unassembled WGS sequence"/>
</dbReference>
<dbReference type="PANTHER" id="PTHR35802:SF1">
    <property type="entry name" value="PROTEASE SYNTHASE AND SPORULATION PROTEIN PAI 2"/>
    <property type="match status" value="1"/>
</dbReference>
<dbReference type="InterPro" id="IPR012349">
    <property type="entry name" value="Split_barrel_FMN-bd"/>
</dbReference>
<gene>
    <name evidence="1" type="ORF">ADUPG1_005229</name>
</gene>
<reference evidence="1" key="1">
    <citation type="submission" date="2022-03" db="EMBL/GenBank/DDBJ databases">
        <title>Draft genome sequence of Aduncisulcus paluster, a free-living microaerophilic Fornicata.</title>
        <authorList>
            <person name="Yuyama I."/>
            <person name="Kume K."/>
            <person name="Tamura T."/>
            <person name="Inagaki Y."/>
            <person name="Hashimoto T."/>
        </authorList>
    </citation>
    <scope>NUCLEOTIDE SEQUENCE</scope>
    <source>
        <strain evidence="1">NY0171</strain>
    </source>
</reference>
<protein>
    <submittedName>
        <fullName evidence="1">Transcriptional regulator PAI 2-type like protein</fullName>
    </submittedName>
</protein>
<keyword evidence="2" id="KW-1185">Reference proteome</keyword>
<name>A0ABQ5K9S1_9EUKA</name>
<evidence type="ECO:0000313" key="2">
    <source>
        <dbReference type="Proteomes" id="UP001057375"/>
    </source>
</evidence>
<sequence>MYVPKNFAMLDEETAAALANVDLAHLVTHDADGYLVTPIPLLYRTASNTLVGHVSRANPHWRRTGPSVAIFAGPQAYISPSFYATKIETGKVVPTWNYEVLTVHGTLTAHDDPDWVRTLGRDAPWGIDDAPETFTNAQIRAIVGVELSIDLIEGKAKMSQNQPERNRAGVIDGLRRSDASSDQTCDYMPVIEDPSVAQARVLLTSLDEHIDTLTQSIGKVEQRIRHTPQHTASWRHLRQRMAAMRKELHETHRMVDGLHRRFPASRAVRTSTSHPRDVTHV</sequence>
<dbReference type="InterPro" id="IPR007396">
    <property type="entry name" value="TR_PAI2-type"/>
</dbReference>
<dbReference type="SUPFAM" id="SSF50475">
    <property type="entry name" value="FMN-binding split barrel"/>
    <property type="match status" value="1"/>
</dbReference>
<evidence type="ECO:0000313" key="1">
    <source>
        <dbReference type="EMBL" id="GKT29304.1"/>
    </source>
</evidence>